<accession>A0A8S4Q5S7</accession>
<comment type="caution">
    <text evidence="1">The sequence shown here is derived from an EMBL/GenBank/DDBJ whole genome shotgun (WGS) entry which is preliminary data.</text>
</comment>
<dbReference type="EMBL" id="CAIIXF020000011">
    <property type="protein sequence ID" value="CAH1799226.1"/>
    <property type="molecule type" value="Genomic_DNA"/>
</dbReference>
<dbReference type="AlphaFoldDB" id="A0A8S4Q5S7"/>
<proteinExistence type="predicted"/>
<dbReference type="Proteomes" id="UP000749559">
    <property type="component" value="Unassembled WGS sequence"/>
</dbReference>
<evidence type="ECO:0000313" key="1">
    <source>
        <dbReference type="EMBL" id="CAH1799226.1"/>
    </source>
</evidence>
<name>A0A8S4Q5S7_OWEFU</name>
<evidence type="ECO:0000313" key="2">
    <source>
        <dbReference type="Proteomes" id="UP000749559"/>
    </source>
</evidence>
<reference evidence="1" key="1">
    <citation type="submission" date="2022-03" db="EMBL/GenBank/DDBJ databases">
        <authorList>
            <person name="Martin C."/>
        </authorList>
    </citation>
    <scope>NUCLEOTIDE SEQUENCE</scope>
</reference>
<protein>
    <submittedName>
        <fullName evidence="1">Uncharacterized protein</fullName>
    </submittedName>
</protein>
<keyword evidence="2" id="KW-1185">Reference proteome</keyword>
<organism evidence="1 2">
    <name type="scientific">Owenia fusiformis</name>
    <name type="common">Polychaete worm</name>
    <dbReference type="NCBI Taxonomy" id="6347"/>
    <lineage>
        <taxon>Eukaryota</taxon>
        <taxon>Metazoa</taxon>
        <taxon>Spiralia</taxon>
        <taxon>Lophotrochozoa</taxon>
        <taxon>Annelida</taxon>
        <taxon>Polychaeta</taxon>
        <taxon>Sedentaria</taxon>
        <taxon>Canalipalpata</taxon>
        <taxon>Sabellida</taxon>
        <taxon>Oweniida</taxon>
        <taxon>Oweniidae</taxon>
        <taxon>Owenia</taxon>
    </lineage>
</organism>
<sequence>MSRRGGGANMLAAAGGIKKASIERRRGAAKDGVPKEGDVFYRIVKSYPRIPEIPEETSCNIAKPIEFTPGSEKYRQLAASPGGRRASILSDKSREDMTTPIFEDHRYELVWMMSTSSIILTRTHISCVQTEPMTRVFSFIDDK</sequence>
<gene>
    <name evidence="1" type="ORF">OFUS_LOCUS23267</name>
</gene>